<feature type="compositionally biased region" description="Low complexity" evidence="1">
    <location>
        <begin position="50"/>
        <end position="73"/>
    </location>
</feature>
<name>A0A067PXP9_9AGAM</name>
<feature type="region of interest" description="Disordered" evidence="1">
    <location>
        <begin position="209"/>
        <end position="263"/>
    </location>
</feature>
<dbReference type="EMBL" id="KL197715">
    <property type="protein sequence ID" value="KDQ59603.1"/>
    <property type="molecule type" value="Genomic_DNA"/>
</dbReference>
<proteinExistence type="predicted"/>
<feature type="compositionally biased region" description="Polar residues" evidence="1">
    <location>
        <begin position="597"/>
        <end position="608"/>
    </location>
</feature>
<feature type="compositionally biased region" description="Low complexity" evidence="1">
    <location>
        <begin position="341"/>
        <end position="357"/>
    </location>
</feature>
<dbReference type="InParanoid" id="A0A067PXP9"/>
<dbReference type="AlphaFoldDB" id="A0A067PXP9"/>
<gene>
    <name evidence="2" type="ORF">JAAARDRAFT_56612</name>
</gene>
<reference evidence="3" key="1">
    <citation type="journal article" date="2014" name="Proc. Natl. Acad. Sci. U.S.A.">
        <title>Extensive sampling of basidiomycete genomes demonstrates inadequacy of the white-rot/brown-rot paradigm for wood decay fungi.</title>
        <authorList>
            <person name="Riley R."/>
            <person name="Salamov A.A."/>
            <person name="Brown D.W."/>
            <person name="Nagy L.G."/>
            <person name="Floudas D."/>
            <person name="Held B.W."/>
            <person name="Levasseur A."/>
            <person name="Lombard V."/>
            <person name="Morin E."/>
            <person name="Otillar R."/>
            <person name="Lindquist E.A."/>
            <person name="Sun H."/>
            <person name="LaButti K.M."/>
            <person name="Schmutz J."/>
            <person name="Jabbour D."/>
            <person name="Luo H."/>
            <person name="Baker S.E."/>
            <person name="Pisabarro A.G."/>
            <person name="Walton J.D."/>
            <person name="Blanchette R.A."/>
            <person name="Henrissat B."/>
            <person name="Martin F."/>
            <person name="Cullen D."/>
            <person name="Hibbett D.S."/>
            <person name="Grigoriev I.V."/>
        </authorList>
    </citation>
    <scope>NUCLEOTIDE SEQUENCE [LARGE SCALE GENOMIC DNA]</scope>
    <source>
        <strain evidence="3">MUCL 33604</strain>
    </source>
</reference>
<dbReference type="HOGENOM" id="CLU_409949_0_0_1"/>
<organism evidence="2 3">
    <name type="scientific">Jaapia argillacea MUCL 33604</name>
    <dbReference type="NCBI Taxonomy" id="933084"/>
    <lineage>
        <taxon>Eukaryota</taxon>
        <taxon>Fungi</taxon>
        <taxon>Dikarya</taxon>
        <taxon>Basidiomycota</taxon>
        <taxon>Agaricomycotina</taxon>
        <taxon>Agaricomycetes</taxon>
        <taxon>Agaricomycetidae</taxon>
        <taxon>Jaapiales</taxon>
        <taxon>Jaapiaceae</taxon>
        <taxon>Jaapia</taxon>
    </lineage>
</organism>
<dbReference type="Proteomes" id="UP000027265">
    <property type="component" value="Unassembled WGS sequence"/>
</dbReference>
<feature type="region of interest" description="Disordered" evidence="1">
    <location>
        <begin position="284"/>
        <end position="367"/>
    </location>
</feature>
<feature type="compositionally biased region" description="Basic and acidic residues" evidence="1">
    <location>
        <begin position="285"/>
        <end position="298"/>
    </location>
</feature>
<feature type="compositionally biased region" description="Polar residues" evidence="1">
    <location>
        <begin position="152"/>
        <end position="174"/>
    </location>
</feature>
<evidence type="ECO:0000313" key="2">
    <source>
        <dbReference type="EMBL" id="KDQ59603.1"/>
    </source>
</evidence>
<protein>
    <submittedName>
        <fullName evidence="2">Uncharacterized protein</fullName>
    </submittedName>
</protein>
<dbReference type="OrthoDB" id="3363386at2759"/>
<feature type="compositionally biased region" description="Basic and acidic residues" evidence="1">
    <location>
        <begin position="460"/>
        <end position="480"/>
    </location>
</feature>
<feature type="region of interest" description="Disordered" evidence="1">
    <location>
        <begin position="16"/>
        <end position="176"/>
    </location>
</feature>
<feature type="region of interest" description="Disordered" evidence="1">
    <location>
        <begin position="423"/>
        <end position="663"/>
    </location>
</feature>
<evidence type="ECO:0000256" key="1">
    <source>
        <dbReference type="SAM" id="MobiDB-lite"/>
    </source>
</evidence>
<keyword evidence="3" id="KW-1185">Reference proteome</keyword>
<sequence length="663" mass="70184">MIQTQLHSHYRSSILPGILLNPSPRNSITPLPRQRDPSPSPISDTPGYNSLSSASSSNDEDLSSSTDLSQLHSTPMSTVGSRKARSVDGSSRPGSARKIRFAPLPDPRRDVLVTDEGEELPLSDTESRHSYDPYPSSTPASIPEGVAVNAITPPSASLSTPNSCSLHRSPSGSPRQPFAEWEVVEAPRAQSDSSCTATEEYIATPATHPLSTCSSLTEGSPLTPTQSTTSNGTYRKKDSSSGGFTRRLLKPFLGPSKKSGVNLSISNLSTEDVLTLGTINLFRSSSRDSRGGESEKDSALWGTPLDRTTSAGSTVTPHSKPSKSRGFPLGRSQSMTAADLSTTKKPTTTPSTSKPTPARQSRKGTRMLNGRVYGAKRQNSNANPFANARDDEPEFVEWGYGGMGSVKTGVGNAVWRGVQGGKTSVMGGGGGGGVTGSGTEVAADDEDDGTGMGWVKRRREQRERERKEREEAEKKAKEAAETPTIEVHAPDAEAKNDVAAPAARPSIEDDEGTVVEAETTVSSKHKEEAPISIIAESQNESAPAPVHEVSATTKTTGTEPEHVYTAVTVPAPVSHKAIHHPHSDGGPHTSDPAHTASVESSDVTQVVAQPSIDVATEEEDDDEAEADVSAGDDEDSEDEADIEARKTSRGAGVEKISRHKEKE</sequence>
<feature type="compositionally biased region" description="Gly residues" evidence="1">
    <location>
        <begin position="426"/>
        <end position="436"/>
    </location>
</feature>
<feature type="compositionally biased region" description="Polar residues" evidence="1">
    <location>
        <begin position="331"/>
        <end position="340"/>
    </location>
</feature>
<feature type="compositionally biased region" description="Polar residues" evidence="1">
    <location>
        <begin position="306"/>
        <end position="319"/>
    </location>
</feature>
<accession>A0A067PXP9</accession>
<feature type="compositionally biased region" description="Acidic residues" evidence="1">
    <location>
        <begin position="615"/>
        <end position="641"/>
    </location>
</feature>
<evidence type="ECO:0000313" key="3">
    <source>
        <dbReference type="Proteomes" id="UP000027265"/>
    </source>
</evidence>
<dbReference type="STRING" id="933084.A0A067PXP9"/>
<feature type="compositionally biased region" description="Polar residues" evidence="1">
    <location>
        <begin position="209"/>
        <end position="233"/>
    </location>
</feature>